<proteinExistence type="predicted"/>
<dbReference type="EMBL" id="JAGHQL010000010">
    <property type="protein sequence ID" value="KAH0545051.1"/>
    <property type="molecule type" value="Genomic_DNA"/>
</dbReference>
<evidence type="ECO:0000313" key="4">
    <source>
        <dbReference type="Proteomes" id="UP000698800"/>
    </source>
</evidence>
<name>A0A9P8L3D6_9PEZI</name>
<evidence type="ECO:0000313" key="3">
    <source>
        <dbReference type="EMBL" id="KAH0545051.1"/>
    </source>
</evidence>
<protein>
    <recommendedName>
        <fullName evidence="2">DUF7905 domain-containing protein</fullName>
    </recommendedName>
</protein>
<evidence type="ECO:0000256" key="1">
    <source>
        <dbReference type="SAM" id="MobiDB-lite"/>
    </source>
</evidence>
<feature type="region of interest" description="Disordered" evidence="1">
    <location>
        <begin position="345"/>
        <end position="373"/>
    </location>
</feature>
<gene>
    <name evidence="3" type="ORF">FGG08_000822</name>
</gene>
<dbReference type="Pfam" id="PF25482">
    <property type="entry name" value="DUF7905"/>
    <property type="match status" value="1"/>
</dbReference>
<accession>A0A9P8L3D6</accession>
<keyword evidence="4" id="KW-1185">Reference proteome</keyword>
<feature type="domain" description="DUF7905" evidence="2">
    <location>
        <begin position="704"/>
        <end position="801"/>
    </location>
</feature>
<dbReference type="InterPro" id="IPR057227">
    <property type="entry name" value="DUF7905"/>
</dbReference>
<comment type="caution">
    <text evidence="3">The sequence shown here is derived from an EMBL/GenBank/DDBJ whole genome shotgun (WGS) entry which is preliminary data.</text>
</comment>
<dbReference type="AlphaFoldDB" id="A0A9P8L3D6"/>
<dbReference type="OrthoDB" id="10265971at2759"/>
<dbReference type="Proteomes" id="UP000698800">
    <property type="component" value="Unassembled WGS sequence"/>
</dbReference>
<reference evidence="3" key="1">
    <citation type="submission" date="2021-03" db="EMBL/GenBank/DDBJ databases">
        <title>Comparative genomics and phylogenomic investigation of the class Geoglossomycetes provide insights into ecological specialization and systematics.</title>
        <authorList>
            <person name="Melie T."/>
            <person name="Pirro S."/>
            <person name="Miller A.N."/>
            <person name="Quandt A."/>
        </authorList>
    </citation>
    <scope>NUCLEOTIDE SEQUENCE</scope>
    <source>
        <strain evidence="3">GBOQ0MN5Z8</strain>
    </source>
</reference>
<organism evidence="3 4">
    <name type="scientific">Glutinoglossum americanum</name>
    <dbReference type="NCBI Taxonomy" id="1670608"/>
    <lineage>
        <taxon>Eukaryota</taxon>
        <taxon>Fungi</taxon>
        <taxon>Dikarya</taxon>
        <taxon>Ascomycota</taxon>
        <taxon>Pezizomycotina</taxon>
        <taxon>Geoglossomycetes</taxon>
        <taxon>Geoglossales</taxon>
        <taxon>Geoglossaceae</taxon>
        <taxon>Glutinoglossum</taxon>
    </lineage>
</organism>
<sequence>MSESRTVVWSSLYRFSADAALEIISLFEATLEGKESSCTFDEAADTFQIECGVENEKACREKIHAIIAEYIESHTGQETALKVERIKETRLSDVPSEGDDETAAAGEADDTLPEGFANFEFLRTWRAVEGNQGLTSTYFNGVYLVEEIARGTFCATWADFSKGTITIGGDDYLAVMKIFAKLENIEKHYLRNKRRPEIHLVEVEGEDRQSVQLRFFHLVNIEKKTGMARTTLMAQVPMQQYPFLSVARLLRYDRDLDKFYLPKMQLKPVRELDKESRHRAWAGYLFKHRGQVHTILGREAPASPLLPPAETIFETVQKWVDSNSMHQDHRSLELSATIVSRSNIVSQSGSGSGDSEPPTVTKPAGVSDSRRPGRFGLVRRLRVRPQTHISQLAPDVPEINELSNSNDSRVELPTSALAVVEDAIGQHTLMDMTDHHGTMNSLIQPLLPDPLEVVLSPPPEVSSEAPIESIPEDQNTPHEFVIATVAENPGERCGALTHIEERLQEIGEVETREFRRTMGQQKELMADSTIRVNGSRFDSNFRRLSDGAKVALENAFGFVGLVELKMKIGRILIKDIPNDLMQTRISLAQWEAFPFSGISPESVTETIFTDFLMTSSAEEQYIVDLEIDGQRLFGERPYMSSIHYELLCVDKENAAYTIYIDGETFEWDVKELQMVFGHIYRHYPIRPNKEQLQITFKCAPDNVFRVPRVMLRRETRYVTHPKELKIALCITEMQRLRLSESTVSPGVYNALADTHAEMVSNNRLWYGVSLISQEIETLVKENLDIEVGEEPSWSPEEIVDSGIIERLESVSNKVIRVIDNVGFSNQSPHWLHFLEQERLRSEKDTPEGTRRGRARAQRLDNRELWGDDLGCLGDLDLFGGLGDIACAPAPI</sequence>
<evidence type="ECO:0000259" key="2">
    <source>
        <dbReference type="Pfam" id="PF25482"/>
    </source>
</evidence>